<gene>
    <name evidence="4" type="ORF">SAMN05216199_0680</name>
</gene>
<organism evidence="4 5">
    <name type="scientific">Pedococcus cremeus</name>
    <dbReference type="NCBI Taxonomy" id="587636"/>
    <lineage>
        <taxon>Bacteria</taxon>
        <taxon>Bacillati</taxon>
        <taxon>Actinomycetota</taxon>
        <taxon>Actinomycetes</taxon>
        <taxon>Micrococcales</taxon>
        <taxon>Intrasporangiaceae</taxon>
        <taxon>Pedococcus</taxon>
    </lineage>
</organism>
<evidence type="ECO:0000259" key="3">
    <source>
        <dbReference type="Pfam" id="PF24837"/>
    </source>
</evidence>
<accession>A0A1H9QNT9</accession>
<proteinExistence type="predicted"/>
<keyword evidence="2" id="KW-0732">Signal</keyword>
<evidence type="ECO:0000313" key="5">
    <source>
        <dbReference type="Proteomes" id="UP000199019"/>
    </source>
</evidence>
<reference evidence="5" key="1">
    <citation type="submission" date="2016-10" db="EMBL/GenBank/DDBJ databases">
        <authorList>
            <person name="Varghese N."/>
            <person name="Submissions S."/>
        </authorList>
    </citation>
    <scope>NUCLEOTIDE SEQUENCE [LARGE SCALE GENOMIC DNA]</scope>
    <source>
        <strain evidence="5">CGMCC 1.6963</strain>
    </source>
</reference>
<dbReference type="InterPro" id="IPR056303">
    <property type="entry name" value="AMIN-like"/>
</dbReference>
<feature type="chain" id="PRO_5039384078" description="AMIN-like domain-containing protein" evidence="2">
    <location>
        <begin position="21"/>
        <end position="215"/>
    </location>
</feature>
<dbReference type="AlphaFoldDB" id="A0A1H9QNT9"/>
<feature type="domain" description="AMIN-like" evidence="3">
    <location>
        <begin position="84"/>
        <end position="198"/>
    </location>
</feature>
<feature type="signal peptide" evidence="2">
    <location>
        <begin position="1"/>
        <end position="20"/>
    </location>
</feature>
<name>A0A1H9QNT9_9MICO</name>
<evidence type="ECO:0000313" key="4">
    <source>
        <dbReference type="EMBL" id="SER61413.1"/>
    </source>
</evidence>
<dbReference type="PROSITE" id="PS51257">
    <property type="entry name" value="PROKAR_LIPOPROTEIN"/>
    <property type="match status" value="1"/>
</dbReference>
<dbReference type="Proteomes" id="UP000199019">
    <property type="component" value="Unassembled WGS sequence"/>
</dbReference>
<protein>
    <recommendedName>
        <fullName evidence="3">AMIN-like domain-containing protein</fullName>
    </recommendedName>
</protein>
<feature type="region of interest" description="Disordered" evidence="1">
    <location>
        <begin position="29"/>
        <end position="51"/>
    </location>
</feature>
<keyword evidence="5" id="KW-1185">Reference proteome</keyword>
<dbReference type="EMBL" id="FOHB01000001">
    <property type="protein sequence ID" value="SER61413.1"/>
    <property type="molecule type" value="Genomic_DNA"/>
</dbReference>
<evidence type="ECO:0000256" key="1">
    <source>
        <dbReference type="SAM" id="MobiDB-lite"/>
    </source>
</evidence>
<evidence type="ECO:0000256" key="2">
    <source>
        <dbReference type="SAM" id="SignalP"/>
    </source>
</evidence>
<dbReference type="Pfam" id="PF24837">
    <property type="entry name" value="AMIN-like"/>
    <property type="match status" value="1"/>
</dbReference>
<sequence length="215" mass="21768">MGSGRSLGRMLTTSVGALLAAGCVAGSPPSSSSGADAVPEGAATGAPTASPGAPAGMSFGPVVSGVQPMGHYTVATGGAAADGDDGTDIVWLDFTGGSPRCVAVYVDPPIIEDITNDVIPIGGRAFLRVRCSPVDAVSMPPAMTDAEGARYDPVFAVYRFRSGGARNVVEGVQTGFSDRVFTWTIGLRHVAPFAIGWVGQDDGNGRQTARVAILQ</sequence>